<protein>
    <recommendedName>
        <fullName evidence="6">RNI-like protein</fullName>
    </recommendedName>
</protein>
<dbReference type="GO" id="GO:0031267">
    <property type="term" value="F:small GTPase binding"/>
    <property type="evidence" value="ECO:0007669"/>
    <property type="project" value="TreeGrafter"/>
</dbReference>
<keyword evidence="1" id="KW-0343">GTPase activation</keyword>
<evidence type="ECO:0000313" key="5">
    <source>
        <dbReference type="Proteomes" id="UP001217582"/>
    </source>
</evidence>
<proteinExistence type="predicted"/>
<evidence type="ECO:0000313" key="4">
    <source>
        <dbReference type="EMBL" id="WFD16299.1"/>
    </source>
</evidence>
<dbReference type="Proteomes" id="UP001217582">
    <property type="component" value="Chromosome 4"/>
</dbReference>
<dbReference type="InterPro" id="IPR032675">
    <property type="entry name" value="LRR_dom_sf"/>
</dbReference>
<keyword evidence="5" id="KW-1185">Reference proteome</keyword>
<gene>
    <name evidence="4" type="ORF">MARU1_002333</name>
</gene>
<dbReference type="SMART" id="SM00368">
    <property type="entry name" value="LRR_RI"/>
    <property type="match status" value="3"/>
</dbReference>
<dbReference type="GO" id="GO:0006913">
    <property type="term" value="P:nucleocytoplasmic transport"/>
    <property type="evidence" value="ECO:0007669"/>
    <property type="project" value="TreeGrafter"/>
</dbReference>
<dbReference type="GO" id="GO:0005829">
    <property type="term" value="C:cytosol"/>
    <property type="evidence" value="ECO:0007669"/>
    <property type="project" value="TreeGrafter"/>
</dbReference>
<dbReference type="PANTHER" id="PTHR24113">
    <property type="entry name" value="RAN GTPASE-ACTIVATING PROTEIN 1"/>
    <property type="match status" value="1"/>
</dbReference>
<evidence type="ECO:0008006" key="6">
    <source>
        <dbReference type="Google" id="ProtNLM"/>
    </source>
</evidence>
<accession>A0AAJ6CKA2</accession>
<keyword evidence="2" id="KW-0433">Leucine-rich repeat</keyword>
<dbReference type="InterPro" id="IPR027038">
    <property type="entry name" value="RanGap"/>
</dbReference>
<dbReference type="GO" id="GO:0048471">
    <property type="term" value="C:perinuclear region of cytoplasm"/>
    <property type="evidence" value="ECO:0007669"/>
    <property type="project" value="TreeGrafter"/>
</dbReference>
<evidence type="ECO:0000256" key="2">
    <source>
        <dbReference type="ARBA" id="ARBA00022614"/>
    </source>
</evidence>
<reference evidence="4 5" key="1">
    <citation type="submission" date="2023-03" db="EMBL/GenBank/DDBJ databases">
        <title>Mating type loci evolution in Malassezia.</title>
        <authorList>
            <person name="Coelho M.A."/>
        </authorList>
    </citation>
    <scope>NUCLEOTIDE SEQUENCE [LARGE SCALE GENOMIC DNA]</scope>
    <source>
        <strain evidence="4 5">CBS 13387</strain>
    </source>
</reference>
<dbReference type="PANTHER" id="PTHR24113:SF12">
    <property type="entry name" value="RAN GTPASE-ACTIVATING PROTEIN 1"/>
    <property type="match status" value="1"/>
</dbReference>
<name>A0AAJ6CKA2_9BASI</name>
<sequence length="451" mass="50431">MKYVAYSREDETFPEFIDQLKKQGPDVNLVSAQFSDLDDTRCRLVLDCLLGLWSQVAREPSMFGRSMPGVRYLDFSSNRIQSFQTSGLVQILNNNRLLSALEIQANELGKAGTEDIRAFACAMKHCSLRRLNITANRLGDAGLATLIDHLPDTGTSLLALHLSVNTFSTDTGSWNAAHSIARFLSSPKKCRGLKSIHLNGNHFGWEGVRAIAHAIIGSRRACQATANSLVDVPSSILDACPPNTSLTNIDLFSTGIDSLNTASKNVPPCAEWEAYSTVSRENWYQLVMEQLEMNQYQQAVCQRAAARILGPARIIGCKSRWIEPTDGARDHFPFRRLPVELRRHILFHVDSEHCLSHEQLINVLRWASEPSTLGYVREAGAWPPTQSLAVADNVWNLPPWSWTECYECRSPPRNWYSDGLEYDELDGFDPAKMAFLECTGTVEMEHVASRA</sequence>
<dbReference type="GO" id="GO:0005096">
    <property type="term" value="F:GTPase activator activity"/>
    <property type="evidence" value="ECO:0007669"/>
    <property type="project" value="UniProtKB-KW"/>
</dbReference>
<keyword evidence="3" id="KW-0677">Repeat</keyword>
<evidence type="ECO:0000256" key="1">
    <source>
        <dbReference type="ARBA" id="ARBA00022468"/>
    </source>
</evidence>
<dbReference type="Pfam" id="PF13516">
    <property type="entry name" value="LRR_6"/>
    <property type="match status" value="2"/>
</dbReference>
<dbReference type="InterPro" id="IPR001611">
    <property type="entry name" value="Leu-rich_rpt"/>
</dbReference>
<evidence type="ECO:0000256" key="3">
    <source>
        <dbReference type="ARBA" id="ARBA00022737"/>
    </source>
</evidence>
<dbReference type="Gene3D" id="3.80.10.10">
    <property type="entry name" value="Ribonuclease Inhibitor"/>
    <property type="match status" value="1"/>
</dbReference>
<dbReference type="GO" id="GO:0005634">
    <property type="term" value="C:nucleus"/>
    <property type="evidence" value="ECO:0007669"/>
    <property type="project" value="TreeGrafter"/>
</dbReference>
<organism evidence="4 5">
    <name type="scientific">Malassezia arunalokei</name>
    <dbReference type="NCBI Taxonomy" id="1514897"/>
    <lineage>
        <taxon>Eukaryota</taxon>
        <taxon>Fungi</taxon>
        <taxon>Dikarya</taxon>
        <taxon>Basidiomycota</taxon>
        <taxon>Ustilaginomycotina</taxon>
        <taxon>Malasseziomycetes</taxon>
        <taxon>Malasseziales</taxon>
        <taxon>Malasseziaceae</taxon>
        <taxon>Malassezia</taxon>
    </lineage>
</organism>
<dbReference type="AlphaFoldDB" id="A0AAJ6CKA2"/>
<dbReference type="EMBL" id="CP119919">
    <property type="protein sequence ID" value="WFD16299.1"/>
    <property type="molecule type" value="Genomic_DNA"/>
</dbReference>
<dbReference type="SUPFAM" id="SSF52047">
    <property type="entry name" value="RNI-like"/>
    <property type="match status" value="1"/>
</dbReference>